<keyword evidence="7" id="KW-0732">Signal</keyword>
<evidence type="ECO:0000313" key="8">
    <source>
        <dbReference type="EMBL" id="KIW65012.1"/>
    </source>
</evidence>
<dbReference type="STRING" id="5601.A0A0D2DS90"/>
<evidence type="ECO:0000256" key="7">
    <source>
        <dbReference type="SAM" id="SignalP"/>
    </source>
</evidence>
<comment type="subcellular location">
    <subcellularLocation>
        <location evidence="1">Membrane</location>
        <topology evidence="1">Single-pass membrane protein</topology>
    </subcellularLocation>
</comment>
<evidence type="ECO:0000256" key="2">
    <source>
        <dbReference type="ARBA" id="ARBA00022692"/>
    </source>
</evidence>
<gene>
    <name evidence="8" type="ORF">PV04_07304</name>
</gene>
<keyword evidence="2 6" id="KW-0812">Transmembrane</keyword>
<organism evidence="8 9">
    <name type="scientific">Phialophora macrospora</name>
    <dbReference type="NCBI Taxonomy" id="1851006"/>
    <lineage>
        <taxon>Eukaryota</taxon>
        <taxon>Fungi</taxon>
        <taxon>Dikarya</taxon>
        <taxon>Ascomycota</taxon>
        <taxon>Pezizomycotina</taxon>
        <taxon>Eurotiomycetes</taxon>
        <taxon>Chaetothyriomycetidae</taxon>
        <taxon>Chaetothyriales</taxon>
        <taxon>Herpotrichiellaceae</taxon>
        <taxon>Phialophora</taxon>
    </lineage>
</organism>
<protein>
    <recommendedName>
        <fullName evidence="10">Mid2 domain-containing protein</fullName>
    </recommendedName>
</protein>
<feature type="compositionally biased region" description="Low complexity" evidence="5">
    <location>
        <begin position="152"/>
        <end position="192"/>
    </location>
</feature>
<proteinExistence type="predicted"/>
<dbReference type="HOGENOM" id="CLU_933828_0_0_1"/>
<reference evidence="8 9" key="1">
    <citation type="submission" date="2015-01" db="EMBL/GenBank/DDBJ databases">
        <title>The Genome Sequence of Capronia semiimmersa CBS27337.</title>
        <authorList>
            <consortium name="The Broad Institute Genomics Platform"/>
            <person name="Cuomo C."/>
            <person name="de Hoog S."/>
            <person name="Gorbushina A."/>
            <person name="Stielow B."/>
            <person name="Teixiera M."/>
            <person name="Abouelleil A."/>
            <person name="Chapman S.B."/>
            <person name="Priest M."/>
            <person name="Young S.K."/>
            <person name="Wortman J."/>
            <person name="Nusbaum C."/>
            <person name="Birren B."/>
        </authorList>
    </citation>
    <scope>NUCLEOTIDE SEQUENCE [LARGE SCALE GENOMIC DNA]</scope>
    <source>
        <strain evidence="8 9">CBS 27337</strain>
    </source>
</reference>
<evidence type="ECO:0000256" key="3">
    <source>
        <dbReference type="ARBA" id="ARBA00022989"/>
    </source>
</evidence>
<feature type="region of interest" description="Disordered" evidence="5">
    <location>
        <begin position="152"/>
        <end position="199"/>
    </location>
</feature>
<dbReference type="AlphaFoldDB" id="A0A0D2DS90"/>
<feature type="compositionally biased region" description="Polar residues" evidence="5">
    <location>
        <begin position="289"/>
        <end position="298"/>
    </location>
</feature>
<feature type="signal peptide" evidence="7">
    <location>
        <begin position="1"/>
        <end position="20"/>
    </location>
</feature>
<sequence length="298" mass="31836">MRTWTASFCALPLFLSSVSTQDNRAPDPNNHFISPPLPGPQANVDATVFWSNQNWTVGVLQTIDWNWVTNLTNLMITLQQEGNPESVQSRLILDCPAASTQDLIYWDGKISPIDLKNGSVAYLAAWDCDQPDATPIFFSHYINLTEPVVTTTSSTSTTIPSTSSVSSTTSGTPTSASPVSTSSVTPAATAESNHSGGGGSNSAAIGGGIGGGIGGALVLIVLAALFVYWHRGQREALKRAPNHEPSTRELLPQNQPFPRNSYPYQQQTSYPSELSGIPSQPRKPMSNVELDSNGRSST</sequence>
<dbReference type="GO" id="GO:0071944">
    <property type="term" value="C:cell periphery"/>
    <property type="evidence" value="ECO:0007669"/>
    <property type="project" value="UniProtKB-ARBA"/>
</dbReference>
<feature type="compositionally biased region" description="Polar residues" evidence="5">
    <location>
        <begin position="252"/>
        <end position="272"/>
    </location>
</feature>
<dbReference type="GO" id="GO:0016020">
    <property type="term" value="C:membrane"/>
    <property type="evidence" value="ECO:0007669"/>
    <property type="project" value="UniProtKB-SubCell"/>
</dbReference>
<feature type="transmembrane region" description="Helical" evidence="6">
    <location>
        <begin position="209"/>
        <end position="229"/>
    </location>
</feature>
<evidence type="ECO:0000313" key="9">
    <source>
        <dbReference type="Proteomes" id="UP000054266"/>
    </source>
</evidence>
<dbReference type="PANTHER" id="PTHR15549">
    <property type="entry name" value="PAIRED IMMUNOGLOBULIN-LIKE TYPE 2 RECEPTOR"/>
    <property type="match status" value="1"/>
</dbReference>
<evidence type="ECO:0000256" key="1">
    <source>
        <dbReference type="ARBA" id="ARBA00004167"/>
    </source>
</evidence>
<keyword evidence="3 6" id="KW-1133">Transmembrane helix</keyword>
<evidence type="ECO:0008006" key="10">
    <source>
        <dbReference type="Google" id="ProtNLM"/>
    </source>
</evidence>
<keyword evidence="4 6" id="KW-0472">Membrane</keyword>
<dbReference type="InterPro" id="IPR051694">
    <property type="entry name" value="Immunoregulatory_rcpt-like"/>
</dbReference>
<evidence type="ECO:0000256" key="5">
    <source>
        <dbReference type="SAM" id="MobiDB-lite"/>
    </source>
</evidence>
<evidence type="ECO:0000256" key="6">
    <source>
        <dbReference type="SAM" id="Phobius"/>
    </source>
</evidence>
<feature type="chain" id="PRO_5002240644" description="Mid2 domain-containing protein" evidence="7">
    <location>
        <begin position="21"/>
        <end position="298"/>
    </location>
</feature>
<name>A0A0D2DS90_9EURO</name>
<dbReference type="PANTHER" id="PTHR15549:SF6">
    <property type="entry name" value="MID2 DOMAIN-CONTAINING PROTEIN"/>
    <property type="match status" value="1"/>
</dbReference>
<dbReference type="Proteomes" id="UP000054266">
    <property type="component" value="Unassembled WGS sequence"/>
</dbReference>
<feature type="region of interest" description="Disordered" evidence="5">
    <location>
        <begin position="239"/>
        <end position="298"/>
    </location>
</feature>
<evidence type="ECO:0000256" key="4">
    <source>
        <dbReference type="ARBA" id="ARBA00023136"/>
    </source>
</evidence>
<keyword evidence="9" id="KW-1185">Reference proteome</keyword>
<dbReference type="EMBL" id="KN846960">
    <property type="protein sequence ID" value="KIW65012.1"/>
    <property type="molecule type" value="Genomic_DNA"/>
</dbReference>
<accession>A0A0D2DS90</accession>